<reference evidence="3" key="1">
    <citation type="journal article" date="2019" name="Int. J. Syst. Evol. Microbiol.">
        <title>The Global Catalogue of Microorganisms (GCM) 10K type strain sequencing project: providing services to taxonomists for standard genome sequencing and annotation.</title>
        <authorList>
            <consortium name="The Broad Institute Genomics Platform"/>
            <consortium name="The Broad Institute Genome Sequencing Center for Infectious Disease"/>
            <person name="Wu L."/>
            <person name="Ma J."/>
        </authorList>
    </citation>
    <scope>NUCLEOTIDE SEQUENCE [LARGE SCALE GENOMIC DNA]</scope>
    <source>
        <strain evidence="3">CGMCC 4.7393</strain>
    </source>
</reference>
<name>A0ABW2DM73_9BACT</name>
<evidence type="ECO:0000256" key="1">
    <source>
        <dbReference type="SAM" id="SignalP"/>
    </source>
</evidence>
<feature type="chain" id="PRO_5046872255" description="Outer membrane protein beta-barrel domain-containing protein" evidence="1">
    <location>
        <begin position="21"/>
        <end position="208"/>
    </location>
</feature>
<protein>
    <recommendedName>
        <fullName evidence="4">Outer membrane protein beta-barrel domain-containing protein</fullName>
    </recommendedName>
</protein>
<dbReference type="EMBL" id="JBHSYQ010000008">
    <property type="protein sequence ID" value="MFC6998957.1"/>
    <property type="molecule type" value="Genomic_DNA"/>
</dbReference>
<evidence type="ECO:0000313" key="3">
    <source>
        <dbReference type="Proteomes" id="UP001596405"/>
    </source>
</evidence>
<evidence type="ECO:0000313" key="2">
    <source>
        <dbReference type="EMBL" id="MFC6998957.1"/>
    </source>
</evidence>
<dbReference type="Proteomes" id="UP001596405">
    <property type="component" value="Unassembled WGS sequence"/>
</dbReference>
<comment type="caution">
    <text evidence="2">The sequence shown here is derived from an EMBL/GenBank/DDBJ whole genome shotgun (WGS) entry which is preliminary data.</text>
</comment>
<evidence type="ECO:0008006" key="4">
    <source>
        <dbReference type="Google" id="ProtNLM"/>
    </source>
</evidence>
<accession>A0ABW2DM73</accession>
<organism evidence="2 3">
    <name type="scientific">Rufibacter roseus</name>
    <dbReference type="NCBI Taxonomy" id="1567108"/>
    <lineage>
        <taxon>Bacteria</taxon>
        <taxon>Pseudomonadati</taxon>
        <taxon>Bacteroidota</taxon>
        <taxon>Cytophagia</taxon>
        <taxon>Cytophagales</taxon>
        <taxon>Hymenobacteraceae</taxon>
        <taxon>Rufibacter</taxon>
    </lineage>
</organism>
<keyword evidence="3" id="KW-1185">Reference proteome</keyword>
<gene>
    <name evidence="2" type="ORF">ACFQHR_15065</name>
</gene>
<dbReference type="RefSeq" id="WP_153042269.1">
    <property type="nucleotide sequence ID" value="NZ_JBHSYQ010000008.1"/>
</dbReference>
<proteinExistence type="predicted"/>
<sequence length="208" mass="22918">MKTVMLLILVFGGIVNGLQAQDSTAASGKRVYLFVGGSVPLTSSQAHISNMYITARTTKKLDLGIGLYGSSFADSGVSEFDLTKNQEPRHEVAEFNVSVGKIINFHKTGFLSLFAGPSFVQYIMPHNFRSTYTGGWKGYDKFEYDTRTYYLPGISARADVVILPFRNMLLSKKATRKVDFGASVGGVVNYNRKLTSWGLNLNLVLGMF</sequence>
<feature type="signal peptide" evidence="1">
    <location>
        <begin position="1"/>
        <end position="20"/>
    </location>
</feature>
<keyword evidence="1" id="KW-0732">Signal</keyword>